<evidence type="ECO:0000313" key="3">
    <source>
        <dbReference type="Proteomes" id="UP000594430"/>
    </source>
</evidence>
<dbReference type="Proteomes" id="UP000594430">
    <property type="component" value="Plasmid pVIM-24-ZDHY414"/>
</dbReference>
<evidence type="ECO:0000313" key="2">
    <source>
        <dbReference type="EMBL" id="QPH52176.1"/>
    </source>
</evidence>
<protein>
    <submittedName>
        <fullName evidence="2">Uncharacterized protein</fullName>
    </submittedName>
</protein>
<proteinExistence type="predicted"/>
<evidence type="ECO:0000256" key="1">
    <source>
        <dbReference type="SAM" id="MobiDB-lite"/>
    </source>
</evidence>
<geneLocation type="plasmid" evidence="2 3">
    <name>pVIM-24-ZDHY414</name>
</geneLocation>
<gene>
    <name evidence="2" type="ORF">IZU98_24350</name>
</gene>
<name>A0A7S9QBK5_9PSED</name>
<sequence length="205" mass="23298">MVQCAPPAPSDTNTQSLAAGDELTPGTWADFVQRLRHDCIGEGMQDHYTADVMFTVQARRLVSGIDKDFTEDLVLICEDREWFSPEDYWDGLGEAEREELDRSMLGTVGKKFLEAAESERWELLGELPDHTVVGYQETWEFLNTHFTKDAAEAFIQRKKSDYRKGLRVAVESQYWAWEFNAIKNAILTGRLQLVDSQSQATGQPA</sequence>
<keyword evidence="2" id="KW-0614">Plasmid</keyword>
<accession>A0A7S9QBK5</accession>
<dbReference type="AlphaFoldDB" id="A0A7S9QBK5"/>
<dbReference type="EMBL" id="CP064948">
    <property type="protein sequence ID" value="QPH52176.1"/>
    <property type="molecule type" value="Genomic_DNA"/>
</dbReference>
<reference evidence="2 3" key="1">
    <citation type="submission" date="2020-11" db="EMBL/GenBank/DDBJ databases">
        <title>Pseudomonas fulva producing VIM-24.</title>
        <authorList>
            <person name="Liu S."/>
        </authorList>
    </citation>
    <scope>NUCLEOTIDE SEQUENCE [LARGE SCALE GENOMIC DNA]</scope>
    <source>
        <strain evidence="2 3">ZDHY414</strain>
        <plasmid evidence="2 3">pVIM-24-ZDHY414</plasmid>
    </source>
</reference>
<feature type="region of interest" description="Disordered" evidence="1">
    <location>
        <begin position="1"/>
        <end position="20"/>
    </location>
</feature>
<organism evidence="2 3">
    <name type="scientific">Pseudomonas fulva</name>
    <dbReference type="NCBI Taxonomy" id="47880"/>
    <lineage>
        <taxon>Bacteria</taxon>
        <taxon>Pseudomonadati</taxon>
        <taxon>Pseudomonadota</taxon>
        <taxon>Gammaproteobacteria</taxon>
        <taxon>Pseudomonadales</taxon>
        <taxon>Pseudomonadaceae</taxon>
        <taxon>Pseudomonas</taxon>
    </lineage>
</organism>